<dbReference type="PANTHER" id="PTHR31480">
    <property type="entry name" value="BIFUNCTIONAL LYCOPENE CYCLASE/PHYTOENE SYNTHASE"/>
    <property type="match status" value="1"/>
</dbReference>
<dbReference type="SUPFAM" id="SSF48576">
    <property type="entry name" value="Terpenoid synthases"/>
    <property type="match status" value="1"/>
</dbReference>
<evidence type="ECO:0000256" key="2">
    <source>
        <dbReference type="ARBA" id="ARBA00022679"/>
    </source>
</evidence>
<dbReference type="Pfam" id="PF00494">
    <property type="entry name" value="SQS_PSY"/>
    <property type="match status" value="1"/>
</dbReference>
<dbReference type="PROSITE" id="PS01044">
    <property type="entry name" value="SQUALEN_PHYTOEN_SYN_1"/>
    <property type="match status" value="1"/>
</dbReference>
<reference evidence="4 5" key="1">
    <citation type="journal article" date="2019" name="Int. J. Syst. Evol. Microbiol.">
        <title>The Global Catalogue of Microorganisms (GCM) 10K type strain sequencing project: providing services to taxonomists for standard genome sequencing and annotation.</title>
        <authorList>
            <consortium name="The Broad Institute Genomics Platform"/>
            <consortium name="The Broad Institute Genome Sequencing Center for Infectious Disease"/>
            <person name="Wu L."/>
            <person name="Ma J."/>
        </authorList>
    </citation>
    <scope>NUCLEOTIDE SEQUENCE [LARGE SCALE GENOMIC DNA]</scope>
    <source>
        <strain evidence="4 5">JCM 30072</strain>
    </source>
</reference>
<dbReference type="CDD" id="cd00683">
    <property type="entry name" value="Trans_IPPS_HH"/>
    <property type="match status" value="1"/>
</dbReference>
<dbReference type="SFLD" id="SFLDS00005">
    <property type="entry name" value="Isoprenoid_Synthase_Type_I"/>
    <property type="match status" value="1"/>
</dbReference>
<comment type="pathway">
    <text evidence="1">Carotenoid biosynthesis; phytoene biosynthesis.</text>
</comment>
<dbReference type="SFLD" id="SFLDG01018">
    <property type="entry name" value="Squalene/Phytoene_Synthase_Lik"/>
    <property type="match status" value="1"/>
</dbReference>
<proteinExistence type="predicted"/>
<dbReference type="RefSeq" id="WP_267163725.1">
    <property type="nucleotide sequence ID" value="NZ_CP112972.1"/>
</dbReference>
<protein>
    <submittedName>
        <fullName evidence="4">Phytoene/squalene synthase family protein</fullName>
    </submittedName>
</protein>
<keyword evidence="5" id="KW-1185">Reference proteome</keyword>
<evidence type="ECO:0000313" key="5">
    <source>
        <dbReference type="Proteomes" id="UP001596445"/>
    </source>
</evidence>
<dbReference type="InterPro" id="IPR033904">
    <property type="entry name" value="Trans_IPPS_HH"/>
</dbReference>
<evidence type="ECO:0000313" key="4">
    <source>
        <dbReference type="EMBL" id="MFC7057919.1"/>
    </source>
</evidence>
<dbReference type="GeneID" id="76629866"/>
<dbReference type="PROSITE" id="PS01045">
    <property type="entry name" value="SQUALEN_PHYTOEN_SYN_2"/>
    <property type="match status" value="1"/>
</dbReference>
<keyword evidence="2" id="KW-0808">Transferase</keyword>
<gene>
    <name evidence="4" type="ORF">ACFQQG_06740</name>
</gene>
<dbReference type="InterPro" id="IPR044843">
    <property type="entry name" value="Trans_IPPS_bact-type"/>
</dbReference>
<dbReference type="InterPro" id="IPR019845">
    <property type="entry name" value="Squalene/phytoene_synthase_CS"/>
</dbReference>
<keyword evidence="3" id="KW-0125">Carotenoid biosynthesis</keyword>
<evidence type="ECO:0000256" key="3">
    <source>
        <dbReference type="ARBA" id="ARBA00022746"/>
    </source>
</evidence>
<accession>A0ABD5W0D7</accession>
<dbReference type="AlphaFoldDB" id="A0ABD5W0D7"/>
<dbReference type="Proteomes" id="UP001596445">
    <property type="component" value="Unassembled WGS sequence"/>
</dbReference>
<organism evidence="4 5">
    <name type="scientific">Halovenus salina</name>
    <dbReference type="NCBI Taxonomy" id="1510225"/>
    <lineage>
        <taxon>Archaea</taxon>
        <taxon>Methanobacteriati</taxon>
        <taxon>Methanobacteriota</taxon>
        <taxon>Stenosarchaea group</taxon>
        <taxon>Halobacteria</taxon>
        <taxon>Halobacteriales</taxon>
        <taxon>Haloarculaceae</taxon>
        <taxon>Halovenus</taxon>
    </lineage>
</organism>
<dbReference type="InterPro" id="IPR002060">
    <property type="entry name" value="Squ/phyt_synthse"/>
</dbReference>
<sequence>MNESQRQRGKAIHRQTGQTFYYATRLLPERIREQTYVLYGFFRIADEVVDGETEMTKEEKATELEGLRAAALGEAPADDPVVDAFSELRAEEGIADEEVDAFIDAMLADIDTERYETFEDLRGYMRGSAAAVGNMMLAIMDADDPDAARPHAMKLGEAFQLTNFIRDVDEDITELDRTYLPMQTLKQYGVTVDQLRRGECTPAFREAIQAELVRTEQLYRDGVRGIEHLPSDCQFAVLLSAVLYAEHHRLIRKQEFDVLTARPSLSRRRKLWLVARTWWHWRRFRDPIAVFKRVSAIPELDRTTTERTDGQEHTIPSTD</sequence>
<dbReference type="GO" id="GO:0016117">
    <property type="term" value="P:carotenoid biosynthetic process"/>
    <property type="evidence" value="ECO:0007669"/>
    <property type="project" value="UniProtKB-KW"/>
</dbReference>
<dbReference type="EMBL" id="JBHSZI010000001">
    <property type="protein sequence ID" value="MFC7057919.1"/>
    <property type="molecule type" value="Genomic_DNA"/>
</dbReference>
<dbReference type="Gene3D" id="1.10.600.10">
    <property type="entry name" value="Farnesyl Diphosphate Synthase"/>
    <property type="match status" value="1"/>
</dbReference>
<dbReference type="InterPro" id="IPR008949">
    <property type="entry name" value="Isoprenoid_synthase_dom_sf"/>
</dbReference>
<name>A0ABD5W0D7_9EURY</name>
<dbReference type="FunFam" id="1.10.600.10:FF:000020">
    <property type="entry name" value="Phytoene synthase"/>
    <property type="match status" value="1"/>
</dbReference>
<comment type="caution">
    <text evidence="4">The sequence shown here is derived from an EMBL/GenBank/DDBJ whole genome shotgun (WGS) entry which is preliminary data.</text>
</comment>
<evidence type="ECO:0000256" key="1">
    <source>
        <dbReference type="ARBA" id="ARBA00004684"/>
    </source>
</evidence>
<dbReference type="SFLD" id="SFLDG01212">
    <property type="entry name" value="Phytoene_synthase_like"/>
    <property type="match status" value="1"/>
</dbReference>
<dbReference type="GO" id="GO:0016765">
    <property type="term" value="F:transferase activity, transferring alkyl or aryl (other than methyl) groups"/>
    <property type="evidence" value="ECO:0007669"/>
    <property type="project" value="UniProtKB-ARBA"/>
</dbReference>